<accession>A0AAD9DKH5</accession>
<dbReference type="Proteomes" id="UP001224775">
    <property type="component" value="Unassembled WGS sequence"/>
</dbReference>
<evidence type="ECO:0000313" key="1">
    <source>
        <dbReference type="EMBL" id="KAK1749115.1"/>
    </source>
</evidence>
<keyword evidence="2" id="KW-1185">Reference proteome</keyword>
<comment type="caution">
    <text evidence="1">The sequence shown here is derived from an EMBL/GenBank/DDBJ whole genome shotgun (WGS) entry which is preliminary data.</text>
</comment>
<dbReference type="AlphaFoldDB" id="A0AAD9DKH5"/>
<proteinExistence type="predicted"/>
<evidence type="ECO:0000313" key="2">
    <source>
        <dbReference type="Proteomes" id="UP001224775"/>
    </source>
</evidence>
<gene>
    <name evidence="1" type="ORF">QTG54_001054</name>
</gene>
<reference evidence="1" key="1">
    <citation type="submission" date="2023-06" db="EMBL/GenBank/DDBJ databases">
        <title>Survivors Of The Sea: Transcriptome response of Skeletonema marinoi to long-term dormancy.</title>
        <authorList>
            <person name="Pinder M.I.M."/>
            <person name="Kourtchenko O."/>
            <person name="Robertson E.K."/>
            <person name="Larsson T."/>
            <person name="Maumus F."/>
            <person name="Osuna-Cruz C.M."/>
            <person name="Vancaester E."/>
            <person name="Stenow R."/>
            <person name="Vandepoele K."/>
            <person name="Ploug H."/>
            <person name="Bruchert V."/>
            <person name="Godhe A."/>
            <person name="Topel M."/>
        </authorList>
    </citation>
    <scope>NUCLEOTIDE SEQUENCE</scope>
    <source>
        <strain evidence="1">R05AC</strain>
    </source>
</reference>
<sequence length="93" mass="10470">MMKAHQVGIAVIGNYHQEMAELYKMRLSGEGLLIDMTQMNVRLYNSKGGLSHSLMLGIDMVLTLGWKRCIVGDQMNKQIVKVIKLCRPGHLNV</sequence>
<name>A0AAD9DKH5_9STRA</name>
<protein>
    <submittedName>
        <fullName evidence="1">Uncharacterized protein</fullName>
    </submittedName>
</protein>
<organism evidence="1 2">
    <name type="scientific">Skeletonema marinoi</name>
    <dbReference type="NCBI Taxonomy" id="267567"/>
    <lineage>
        <taxon>Eukaryota</taxon>
        <taxon>Sar</taxon>
        <taxon>Stramenopiles</taxon>
        <taxon>Ochrophyta</taxon>
        <taxon>Bacillariophyta</taxon>
        <taxon>Coscinodiscophyceae</taxon>
        <taxon>Thalassiosirophycidae</taxon>
        <taxon>Thalassiosirales</taxon>
        <taxon>Skeletonemataceae</taxon>
        <taxon>Skeletonema</taxon>
        <taxon>Skeletonema marinoi-dohrnii complex</taxon>
    </lineage>
</organism>
<dbReference type="EMBL" id="JATAAI010000001">
    <property type="protein sequence ID" value="KAK1749115.1"/>
    <property type="molecule type" value="Genomic_DNA"/>
</dbReference>